<dbReference type="RefSeq" id="WP_117316724.1">
    <property type="nucleotide sequence ID" value="NZ_CP031769.1"/>
</dbReference>
<dbReference type="EMBL" id="CP031769">
    <property type="protein sequence ID" value="AXR06635.1"/>
    <property type="molecule type" value="Genomic_DNA"/>
</dbReference>
<dbReference type="OrthoDB" id="9798690at2"/>
<feature type="transmembrane region" description="Helical" evidence="1">
    <location>
        <begin position="81"/>
        <end position="101"/>
    </location>
</feature>
<name>A0A346NM78_9ALTE</name>
<keyword evidence="1" id="KW-0472">Membrane</keyword>
<reference evidence="3 4" key="1">
    <citation type="submission" date="2018-08" db="EMBL/GenBank/DDBJ databases">
        <title>Salinimonas sediminis sp. nov., a piezophilic bacterium isolated from a deep-sea sediment sample from the New Britain Trench.</title>
        <authorList>
            <person name="Cao J."/>
        </authorList>
    </citation>
    <scope>NUCLEOTIDE SEQUENCE [LARGE SCALE GENOMIC DNA]</scope>
    <source>
        <strain evidence="3 4">N102</strain>
    </source>
</reference>
<proteinExistence type="predicted"/>
<sequence>MIAISLTGALLIGLAGGVHCIGMCSGIAGALRFASPAHTSHWPYTLSYNVGRLSSYTLAGVLAGALGQSFIHLLPAALPVLAIISALLLLAMAAYLGQWWLGLRQLEKAGGRVWRKIQPWSAKFIPFRHPAAAIPYGMVWGWLPCGLVYSTLSFALASADAIDGGLIMLCFGLGTLPALFAASSGAHWLAGALRHPKARQLVAVLLLVYALFLIIRVIEPQPGHMMHF</sequence>
<protein>
    <submittedName>
        <fullName evidence="3">Sulfite exporter TauE/SafE family protein</fullName>
    </submittedName>
</protein>
<dbReference type="AlphaFoldDB" id="A0A346NM78"/>
<dbReference type="InterPro" id="IPR039447">
    <property type="entry name" value="UreH-like_TM_dom"/>
</dbReference>
<accession>A0A346NM78</accession>
<dbReference type="PANTHER" id="PTHR42208:SF1">
    <property type="entry name" value="HEAVY METAL TRANSPORTER"/>
    <property type="match status" value="1"/>
</dbReference>
<feature type="domain" description="Urease accessory protein UreH-like transmembrane" evidence="2">
    <location>
        <begin position="9"/>
        <end position="211"/>
    </location>
</feature>
<evidence type="ECO:0000259" key="2">
    <source>
        <dbReference type="Pfam" id="PF13386"/>
    </source>
</evidence>
<evidence type="ECO:0000313" key="3">
    <source>
        <dbReference type="EMBL" id="AXR06635.1"/>
    </source>
</evidence>
<organism evidence="3 4">
    <name type="scientific">Salinimonas sediminis</name>
    <dbReference type="NCBI Taxonomy" id="2303538"/>
    <lineage>
        <taxon>Bacteria</taxon>
        <taxon>Pseudomonadati</taxon>
        <taxon>Pseudomonadota</taxon>
        <taxon>Gammaproteobacteria</taxon>
        <taxon>Alteromonadales</taxon>
        <taxon>Alteromonadaceae</taxon>
        <taxon>Alteromonas/Salinimonas group</taxon>
        <taxon>Salinimonas</taxon>
    </lineage>
</organism>
<evidence type="ECO:0000256" key="1">
    <source>
        <dbReference type="SAM" id="Phobius"/>
    </source>
</evidence>
<feature type="transmembrane region" description="Helical" evidence="1">
    <location>
        <begin position="139"/>
        <end position="159"/>
    </location>
</feature>
<keyword evidence="1" id="KW-1133">Transmembrane helix</keyword>
<feature type="transmembrane region" description="Helical" evidence="1">
    <location>
        <begin position="166"/>
        <end position="189"/>
    </location>
</feature>
<dbReference type="Pfam" id="PF13386">
    <property type="entry name" value="DsbD_2"/>
    <property type="match status" value="1"/>
</dbReference>
<dbReference type="PANTHER" id="PTHR42208">
    <property type="entry name" value="HEAVY METAL TRANSPORTER-RELATED"/>
    <property type="match status" value="1"/>
</dbReference>
<keyword evidence="1" id="KW-0812">Transmembrane</keyword>
<dbReference type="KEGG" id="salm:D0Y50_09775"/>
<evidence type="ECO:0000313" key="4">
    <source>
        <dbReference type="Proteomes" id="UP000262073"/>
    </source>
</evidence>
<feature type="transmembrane region" description="Helical" evidence="1">
    <location>
        <begin position="201"/>
        <end position="218"/>
    </location>
</feature>
<dbReference type="Proteomes" id="UP000262073">
    <property type="component" value="Chromosome"/>
</dbReference>
<gene>
    <name evidence="3" type="ORF">D0Y50_09775</name>
</gene>
<keyword evidence="4" id="KW-1185">Reference proteome</keyword>